<dbReference type="InParanoid" id="D8U1T2"/>
<gene>
    <name evidence="2" type="primary">rlsE</name>
    <name evidence="2" type="ORF">VOLCADRAFT_93310</name>
</gene>
<evidence type="ECO:0000256" key="1">
    <source>
        <dbReference type="SAM" id="MobiDB-lite"/>
    </source>
</evidence>
<evidence type="ECO:0000313" key="3">
    <source>
        <dbReference type="Proteomes" id="UP000001058"/>
    </source>
</evidence>
<feature type="compositionally biased region" description="Polar residues" evidence="1">
    <location>
        <begin position="789"/>
        <end position="806"/>
    </location>
</feature>
<dbReference type="AlphaFoldDB" id="D8U1T2"/>
<feature type="region of interest" description="Disordered" evidence="1">
    <location>
        <begin position="738"/>
        <end position="806"/>
    </location>
</feature>
<dbReference type="GO" id="GO:0045944">
    <property type="term" value="P:positive regulation of transcription by RNA polymerase II"/>
    <property type="evidence" value="ECO:0007669"/>
    <property type="project" value="TreeGrafter"/>
</dbReference>
<feature type="compositionally biased region" description="Polar residues" evidence="1">
    <location>
        <begin position="639"/>
        <end position="657"/>
    </location>
</feature>
<feature type="region of interest" description="Disordered" evidence="1">
    <location>
        <begin position="846"/>
        <end position="866"/>
    </location>
</feature>
<name>D8U1T2_VOLCA</name>
<organism evidence="3">
    <name type="scientific">Volvox carteri f. nagariensis</name>
    <dbReference type="NCBI Taxonomy" id="3068"/>
    <lineage>
        <taxon>Eukaryota</taxon>
        <taxon>Viridiplantae</taxon>
        <taxon>Chlorophyta</taxon>
        <taxon>core chlorophytes</taxon>
        <taxon>Chlorophyceae</taxon>
        <taxon>CS clade</taxon>
        <taxon>Chlamydomonadales</taxon>
        <taxon>Volvocaceae</taxon>
        <taxon>Volvox</taxon>
    </lineage>
</organism>
<dbReference type="EMBL" id="GL378352">
    <property type="protein sequence ID" value="EFJ46168.1"/>
    <property type="molecule type" value="Genomic_DNA"/>
</dbReference>
<dbReference type="PANTHER" id="PTHR46007">
    <property type="entry name" value="MEDIATOR OF RNA POLYMERASE II TRANSCRIPTION SUBUNIT 12"/>
    <property type="match status" value="1"/>
</dbReference>
<feature type="region of interest" description="Disordered" evidence="1">
    <location>
        <begin position="145"/>
        <end position="168"/>
    </location>
</feature>
<feature type="compositionally biased region" description="Low complexity" evidence="1">
    <location>
        <begin position="208"/>
        <end position="233"/>
    </location>
</feature>
<keyword evidence="3" id="KW-1185">Reference proteome</keyword>
<dbReference type="Proteomes" id="UP000001058">
    <property type="component" value="Unassembled WGS sequence"/>
</dbReference>
<protein>
    <submittedName>
        <fullName evidence="2">RegA-like protein RlsE</fullName>
    </submittedName>
</protein>
<feature type="region of interest" description="Disordered" evidence="1">
    <location>
        <begin position="208"/>
        <end position="286"/>
    </location>
</feature>
<dbReference type="GO" id="GO:0003713">
    <property type="term" value="F:transcription coactivator activity"/>
    <property type="evidence" value="ECO:0007669"/>
    <property type="project" value="TreeGrafter"/>
</dbReference>
<feature type="compositionally biased region" description="Low complexity" evidence="1">
    <location>
        <begin position="776"/>
        <end position="788"/>
    </location>
</feature>
<accession>D8U1T2</accession>
<proteinExistence type="predicted"/>
<dbReference type="OrthoDB" id="10439181at2759"/>
<dbReference type="InterPro" id="IPR051647">
    <property type="entry name" value="Mediator_comp_sub12"/>
</dbReference>
<feature type="region of interest" description="Disordered" evidence="1">
    <location>
        <begin position="1052"/>
        <end position="1076"/>
    </location>
</feature>
<sequence length="1241" mass="129938">MTPATPTRRQPGVPAAFKTGQTDVLYQRHPYRPVRAPVSQVVLGPKGLSPPPLEQPRRFQQLQAAALSACSLRTTWKVPKRGSWAPSPFGGIRSKSVLPPDLRLRRQLSLVVAATQRQLTTPVAHAVPATAAAVECSEVAEAGLASKAQPDSGGAGEACEMEDAKPSGSWRIEPEVLKQEAMQGLASKNPHLPQPVRVTVGPNAFRQQQQQIHNHQQSSLQSQQQQQNAIPQAAKKRGRDAGGASHRQWGSADGDDSDGQKKRGGSSRGAAGRGARRDADDIEDKPPVFGMFYPDRYMVGVDCILVDGMFVSRSRFEKLGGSLMAKWYRSIRVVDTAEPLGAWLERHNLPVFTGKARQRRQRGAPSTNASAAAAMAAASAAAAANTNNTLAGDTDKNRGSSNNLGLDVDAGTSACGTDGAWPACLDVKAEPERFSAMGAGLAVGEALTPGHGGSGGSGSDEGLAADLSVTQRSRPGFPADKMSRLEGTLGVDNADYWQGMRPLMLGQRSMMIGIHLSDTEALKLSNLSHTALAARDSLAWGPGSLPAGDCAYDGAACPPTGLSIRRFGSDGDAGLAAGAHTLGCAGPSKLAAEATVMRAPAAVGKVAGGGCYGDVSAVAGCTEAGELSLAPASSCRLPESTSLESAPTTSSSRWTSSNFVLSPGAGGLMQYNSIDPVNEDGGPAGRHDWDSDSWAYPCGPLPPDMSAPAQVPTPAQYGQYELQQQQQQLHKQLYPAMSRQQMHDPQLGAPPTVWPQSRTKPQQEEINRTAQSPFVQVQQQGTEQQSLQGDSSSFSVSGGARAQSQLQPAQGGVSVATAMAPPFPEAIDPGLPSLVSPPVLVPAATAEATDSPAQLTPQKSGHMYPPSSRHWPPYSNHYWPCHPYPPGHTRSVPGMPPRLPVGPGGPVRPYQRNVYPREMTPPAPAPSPAPFTPPYGCYYSHPYPRRGLPPTTYRRRYAAPGPGTVDVPPGVYGARYEAAALSGPYVPGRPEVEAPMDGAAAGSMLHPTTSACLDDVGLSVAGTSACMPAAPSVSRAPPGGAVAGGDSTCGTAAGAASGRMSSGGAVMPQTELQPPSLPLQQQHRGIATAASMTTAYPYSWASTPQHVARPFPTNSRNQHPQHMHEGGFAADMGMGLTSSSAAASYRPQVPGLLLDRRRGGCRLEPHCVETVRSCGSSKFKLPLGRLPLPACGLVFVVRCRTIGEGLEGPWTSSYVKMLALTRAAGFGDSFCSVASSFLNPI</sequence>
<dbReference type="GeneID" id="9627199"/>
<dbReference type="PANTHER" id="PTHR46007:SF8">
    <property type="entry name" value="C2H2-TYPE DOMAIN-CONTAINING PROTEIN"/>
    <property type="match status" value="1"/>
</dbReference>
<feature type="region of interest" description="Disordered" evidence="1">
    <location>
        <begin position="636"/>
        <end position="657"/>
    </location>
</feature>
<dbReference type="RefSeq" id="XP_002952615.1">
    <property type="nucleotide sequence ID" value="XM_002952569.1"/>
</dbReference>
<reference evidence="2 3" key="1">
    <citation type="journal article" date="2010" name="Science">
        <title>Genomic analysis of organismal complexity in the multicellular green alga Volvox carteri.</title>
        <authorList>
            <person name="Prochnik S.E."/>
            <person name="Umen J."/>
            <person name="Nedelcu A.M."/>
            <person name="Hallmann A."/>
            <person name="Miller S.M."/>
            <person name="Nishii I."/>
            <person name="Ferris P."/>
            <person name="Kuo A."/>
            <person name="Mitros T."/>
            <person name="Fritz-Laylin L.K."/>
            <person name="Hellsten U."/>
            <person name="Chapman J."/>
            <person name="Simakov O."/>
            <person name="Rensing S.A."/>
            <person name="Terry A."/>
            <person name="Pangilinan J."/>
            <person name="Kapitonov V."/>
            <person name="Jurka J."/>
            <person name="Salamov A."/>
            <person name="Shapiro H."/>
            <person name="Schmutz J."/>
            <person name="Grimwood J."/>
            <person name="Lindquist E."/>
            <person name="Lucas S."/>
            <person name="Grigoriev I.V."/>
            <person name="Schmitt R."/>
            <person name="Kirk D."/>
            <person name="Rokhsar D.S."/>
        </authorList>
    </citation>
    <scope>NUCLEOTIDE SEQUENCE [LARGE SCALE GENOMIC DNA]</scope>
    <source>
        <strain evidence="3">f. Nagariensis / Eve</strain>
    </source>
</reference>
<dbReference type="GO" id="GO:0016592">
    <property type="term" value="C:mediator complex"/>
    <property type="evidence" value="ECO:0007669"/>
    <property type="project" value="TreeGrafter"/>
</dbReference>
<evidence type="ECO:0000313" key="2">
    <source>
        <dbReference type="EMBL" id="EFJ46168.1"/>
    </source>
</evidence>
<dbReference type="KEGG" id="vcn:VOLCADRAFT_93310"/>